<dbReference type="EMBL" id="ATBP01000423">
    <property type="protein sequence ID" value="ETR70437.1"/>
    <property type="molecule type" value="Genomic_DNA"/>
</dbReference>
<name>A0A1V1P6E3_9BACT</name>
<dbReference type="AlphaFoldDB" id="A0A1V1P6E3"/>
<evidence type="ECO:0008006" key="3">
    <source>
        <dbReference type="Google" id="ProtNLM"/>
    </source>
</evidence>
<accession>A0A1V1P6E3</accession>
<evidence type="ECO:0000313" key="2">
    <source>
        <dbReference type="Proteomes" id="UP000189670"/>
    </source>
</evidence>
<dbReference type="Pfam" id="PF10974">
    <property type="entry name" value="DUF2804"/>
    <property type="match status" value="1"/>
</dbReference>
<dbReference type="InterPro" id="IPR021243">
    <property type="entry name" value="DUF2804"/>
</dbReference>
<evidence type="ECO:0000313" key="1">
    <source>
        <dbReference type="EMBL" id="ETR70437.1"/>
    </source>
</evidence>
<dbReference type="Proteomes" id="UP000189670">
    <property type="component" value="Unassembled WGS sequence"/>
</dbReference>
<comment type="caution">
    <text evidence="1">The sequence shown here is derived from an EMBL/GenBank/DDBJ whole genome shotgun (WGS) entry which is preliminary data.</text>
</comment>
<dbReference type="PANTHER" id="PTHR35868">
    <property type="entry name" value="DUF2804 DOMAIN-CONTAINING PROTEIN-RELATED"/>
    <property type="match status" value="1"/>
</dbReference>
<dbReference type="SUPFAM" id="SSF159245">
    <property type="entry name" value="AttH-like"/>
    <property type="match status" value="1"/>
</dbReference>
<proteinExistence type="predicted"/>
<reference evidence="2" key="1">
    <citation type="submission" date="2012-11" db="EMBL/GenBank/DDBJ databases">
        <authorList>
            <person name="Lucero-Rivera Y.E."/>
            <person name="Tovar-Ramirez D."/>
        </authorList>
    </citation>
    <scope>NUCLEOTIDE SEQUENCE [LARGE SCALE GENOMIC DNA]</scope>
    <source>
        <strain evidence="2">Araruama</strain>
    </source>
</reference>
<dbReference type="PANTHER" id="PTHR35868:SF4">
    <property type="entry name" value="DUF2804 DOMAIN-CONTAINING PROTEIN"/>
    <property type="match status" value="1"/>
</dbReference>
<protein>
    <recommendedName>
        <fullName evidence="3">DUF2804 domain-containing protein</fullName>
    </recommendedName>
</protein>
<organism evidence="1 2">
    <name type="scientific">Candidatus Magnetoglobus multicellularis str. Araruama</name>
    <dbReference type="NCBI Taxonomy" id="890399"/>
    <lineage>
        <taxon>Bacteria</taxon>
        <taxon>Pseudomonadati</taxon>
        <taxon>Thermodesulfobacteriota</taxon>
        <taxon>Desulfobacteria</taxon>
        <taxon>Desulfobacterales</taxon>
        <taxon>Desulfobacteraceae</taxon>
        <taxon>Candidatus Magnetoglobus</taxon>
    </lineage>
</organism>
<sequence>MRVYVTEITATFICQSVYFLGVSSSDLFIGLAIIDLKYIAKAFLYAYDRKKCRLIEDQQIALPTSVFIDSKPDLCRSSFRTRTFQAHSFEGQFCATTSHMNLDITVDLSKTKPLRLCTRAGYNGWVYTQKTTPATVSGTVIIDNKEYKIDSPHSMAVIDWTAGFMQRETFWNWASIASTLNDGRNLGLNLSCGVNETGFTENFFVIGDQMTKVDMVHFDYHSKNLYNPWSIRSYDKKIELTFTPEKHRSENINAWLLASKFTQLMGQFSGQLKTDTGETIYIDNCPGWAEDHFARW</sequence>
<gene>
    <name evidence="1" type="ORF">OMM_03236</name>
</gene>